<comment type="caution">
    <text evidence="1">The sequence shown here is derived from an EMBL/GenBank/DDBJ whole genome shotgun (WGS) entry which is preliminary data.</text>
</comment>
<dbReference type="EMBL" id="CM017877">
    <property type="protein sequence ID" value="KAG1347424.1"/>
    <property type="molecule type" value="Genomic_DNA"/>
</dbReference>
<accession>A0A8K0N3G1</accession>
<reference evidence="1" key="1">
    <citation type="journal article" date="2017" name="Gigascience">
        <title>The genome draft of coconut (Cocos nucifera).</title>
        <authorList>
            <person name="Xiao Y."/>
            <person name="Xu P."/>
            <person name="Fan H."/>
            <person name="Baudouin L."/>
            <person name="Xia W."/>
            <person name="Bocs S."/>
            <person name="Xu J."/>
            <person name="Li Q."/>
            <person name="Guo A."/>
            <person name="Zhou L."/>
            <person name="Li J."/>
            <person name="Wu Y."/>
            <person name="Ma Z."/>
            <person name="Armero A."/>
            <person name="Issali A.E."/>
            <person name="Liu N."/>
            <person name="Peng M."/>
            <person name="Yang Y."/>
        </authorList>
    </citation>
    <scope>NUCLEOTIDE SEQUENCE</scope>
    <source>
        <tissue evidence="1">Spear leaf of Hainan Tall coconut</tissue>
    </source>
</reference>
<evidence type="ECO:0000313" key="2">
    <source>
        <dbReference type="Proteomes" id="UP000797356"/>
    </source>
</evidence>
<reference evidence="1" key="2">
    <citation type="submission" date="2019-07" db="EMBL/GenBank/DDBJ databases">
        <authorList>
            <person name="Yang Y."/>
            <person name="Bocs S."/>
            <person name="Baudouin L."/>
        </authorList>
    </citation>
    <scope>NUCLEOTIDE SEQUENCE</scope>
    <source>
        <tissue evidence="1">Spear leaf of Hainan Tall coconut</tissue>
    </source>
</reference>
<dbReference type="Proteomes" id="UP000797356">
    <property type="component" value="Chromosome 6"/>
</dbReference>
<name>A0A8K0N3G1_COCNU</name>
<sequence>MLCETDVNHDQNLLQHSEKEVREILLGMMTKEEKLLVMQEGAGDGLRMMILDRQARIYHYAASSTFASRALVVVDNNLKRGEILETHAARVQRRRDRDGRIGEEGAQGIMDGELLLLLLMVNYKG</sequence>
<gene>
    <name evidence="1" type="ORF">COCNU_06G012530</name>
</gene>
<evidence type="ECO:0000313" key="1">
    <source>
        <dbReference type="EMBL" id="KAG1347424.1"/>
    </source>
</evidence>
<organism evidence="1 2">
    <name type="scientific">Cocos nucifera</name>
    <name type="common">Coconut palm</name>
    <dbReference type="NCBI Taxonomy" id="13894"/>
    <lineage>
        <taxon>Eukaryota</taxon>
        <taxon>Viridiplantae</taxon>
        <taxon>Streptophyta</taxon>
        <taxon>Embryophyta</taxon>
        <taxon>Tracheophyta</taxon>
        <taxon>Spermatophyta</taxon>
        <taxon>Magnoliopsida</taxon>
        <taxon>Liliopsida</taxon>
        <taxon>Arecaceae</taxon>
        <taxon>Arecoideae</taxon>
        <taxon>Cocoseae</taxon>
        <taxon>Attaleinae</taxon>
        <taxon>Cocos</taxon>
    </lineage>
</organism>
<dbReference type="AlphaFoldDB" id="A0A8K0N3G1"/>
<protein>
    <submittedName>
        <fullName evidence="1">Uncharacterized protein</fullName>
    </submittedName>
</protein>
<proteinExistence type="predicted"/>
<keyword evidence="2" id="KW-1185">Reference proteome</keyword>